<sequence>MYKINRGIYAHNENKIFDKSLKEIFYNLSLIYLILKLQERLQSFVILIIFCHCVQELKPKVSKETIKSPAQRRAIAKIREGEMIPANQSETIDDAISNWGAVQKVERKLPLKKLNIALIHSPLTLPRCEVKLLIGSHKRGL</sequence>
<dbReference type="AlphaFoldDB" id="A0A1I9G6L4"/>
<reference evidence="1" key="2">
    <citation type="submission" date="2012-12" db="EMBL/GenBank/DDBJ databases">
        <authorList>
            <consortium name="WormBase Consortium"/>
            <person name="Ghedin E."/>
            <person name="Paulini M."/>
        </authorList>
    </citation>
    <scope>NUCLEOTIDE SEQUENCE</scope>
    <source>
        <strain evidence="1">FR3</strain>
    </source>
</reference>
<protein>
    <submittedName>
        <fullName evidence="1">Bm1122, isoform b</fullName>
    </submittedName>
</protein>
<proteinExistence type="predicted"/>
<name>A0A1I9G6L4_BRUMA</name>
<reference evidence="1" key="1">
    <citation type="journal article" date="2007" name="Science">
        <title>Draft genome of the filarial nematode parasite Brugia malayi.</title>
        <authorList>
            <person name="Ghedin E."/>
            <person name="Wang S."/>
            <person name="Spiro D."/>
            <person name="Caler E."/>
            <person name="Zhao Q."/>
            <person name="Crabtree J."/>
            <person name="Allen J.E."/>
            <person name="Delcher A.L."/>
            <person name="Guiliano D.B."/>
            <person name="Miranda-Saavedra D."/>
            <person name="Angiuoli S.V."/>
            <person name="Creasy T."/>
            <person name="Amedeo P."/>
            <person name="Haas B."/>
            <person name="El-Sayed N.M."/>
            <person name="Wortman J.R."/>
            <person name="Feldblyum T."/>
            <person name="Tallon L."/>
            <person name="Schatz M."/>
            <person name="Shumway M."/>
            <person name="Koo H."/>
            <person name="Salzberg S.L."/>
            <person name="Schobel S."/>
            <person name="Pertea M."/>
            <person name="Pop M."/>
            <person name="White O."/>
            <person name="Barton G.J."/>
            <person name="Carlow C.K."/>
            <person name="Crawford M.J."/>
            <person name="Daub J."/>
            <person name="Dimmic M.W."/>
            <person name="Estes C.F."/>
            <person name="Foster J.M."/>
            <person name="Ganatra M."/>
            <person name="Gregory W.F."/>
            <person name="Johnson N.M."/>
            <person name="Jin J."/>
            <person name="Komuniecki R."/>
            <person name="Korf I."/>
            <person name="Kumar S."/>
            <person name="Laney S."/>
            <person name="Li B.W."/>
            <person name="Li W."/>
            <person name="Lindblom T.H."/>
            <person name="Lustigman S."/>
            <person name="Ma D."/>
            <person name="Maina C.V."/>
            <person name="Martin D.M."/>
            <person name="McCarter J.P."/>
            <person name="McReynolds L."/>
            <person name="Mitreva M."/>
            <person name="Nutman T.B."/>
            <person name="Parkinson J."/>
            <person name="Peregrin-Alvarez J.M."/>
            <person name="Poole C."/>
            <person name="Ren Q."/>
            <person name="Saunders L."/>
            <person name="Sluder A.E."/>
            <person name="Smith K."/>
            <person name="Stanke M."/>
            <person name="Unnasch T.R."/>
            <person name="Ware J."/>
            <person name="Wei A.D."/>
            <person name="Weil G."/>
            <person name="Williams D.J."/>
            <person name="Zhang Y."/>
            <person name="Williams S.A."/>
            <person name="Fraser-Liggett C."/>
            <person name="Slatko B."/>
            <person name="Blaxter M.L."/>
            <person name="Scott A.L."/>
        </authorList>
    </citation>
    <scope>NUCLEOTIDE SEQUENCE</scope>
    <source>
        <strain evidence="1">FR3</strain>
    </source>
</reference>
<organism evidence="1">
    <name type="scientific">Brugia malayi</name>
    <name type="common">Filarial nematode worm</name>
    <dbReference type="NCBI Taxonomy" id="6279"/>
    <lineage>
        <taxon>Eukaryota</taxon>
        <taxon>Metazoa</taxon>
        <taxon>Ecdysozoa</taxon>
        <taxon>Nematoda</taxon>
        <taxon>Chromadorea</taxon>
        <taxon>Rhabditida</taxon>
        <taxon>Spirurina</taxon>
        <taxon>Spiruromorpha</taxon>
        <taxon>Filarioidea</taxon>
        <taxon>Onchocercidae</taxon>
        <taxon>Brugia</taxon>
    </lineage>
</organism>
<gene>
    <name evidence="1" type="primary">Bm1122</name>
    <name evidence="1" type="ORF">BM_Bm1122</name>
</gene>
<dbReference type="EMBL" id="LN856220">
    <property type="protein sequence ID" value="CDQ03321.1"/>
    <property type="molecule type" value="Genomic_DNA"/>
</dbReference>
<evidence type="ECO:0000313" key="1">
    <source>
        <dbReference type="EMBL" id="CDQ03321.1"/>
    </source>
</evidence>
<accession>A0A1I9G6L4</accession>